<evidence type="ECO:0008006" key="4">
    <source>
        <dbReference type="Google" id="ProtNLM"/>
    </source>
</evidence>
<dbReference type="STRING" id="2769.R7QJ43"/>
<dbReference type="SMART" id="SM00268">
    <property type="entry name" value="ACTIN"/>
    <property type="match status" value="1"/>
</dbReference>
<dbReference type="KEGG" id="ccp:CHC_T00006294001"/>
<sequence>MAVPPDVKERKPPPANVVVLAFGSHGIRYGFAVDTTPRRLFPAVAFPRRPEAIADPAKAPVCIPTFRRRAPEDVQRARAVFAEMRNTIEVEMALRERRRGGGRPTPWTVVIEPISAPQPAAEADPTPTVKQPHPIHGSKVLVGRDVELLVRDKEKAKLYDIVFPIWDGKVLFDCGAPASLIRKALDALIAHIVEQLAAIRKKASENARKKKMNGDVRMENGGEEVKTEQLFTKDGVAGTFVALVVPETSQRRDTAEIVDAVFREPSLQTAAVFIHQSAVSCALGAGLATCAVVDIGHSATTVACVEDGLICGESRIHLNYGSWHIQNAFNMLLTDYSNLREVLQKEPGPNGRVLTDVEIADDQVVSIAKIAEQTGGFNVDENDTLTVAMVKLPSGRAIRVKLGVGMRALPCYGLIYPRTLSSASTVMTMQKNIPKRRVQEMNAADDNYVSDIFNDLRRSLIATNALAIGTFSNDPGHIASSTVDPQEASIVDAIIWSVAKAVEVKRPDQQSRTAEHYRKYLNAIVLAGGGASIDGVALALEARIKKGFLDAGLNVADVTVIDGGKGKGDEELAAAAAVLEDVTAEGGLVDDTDTASLPWKGGAVMVEADAVSEYWIYRHDWEDRNVRALRERAPFYW</sequence>
<organism evidence="2 3">
    <name type="scientific">Chondrus crispus</name>
    <name type="common">Carrageen Irish moss</name>
    <name type="synonym">Polymorpha crispa</name>
    <dbReference type="NCBI Taxonomy" id="2769"/>
    <lineage>
        <taxon>Eukaryota</taxon>
        <taxon>Rhodophyta</taxon>
        <taxon>Florideophyceae</taxon>
        <taxon>Rhodymeniophycidae</taxon>
        <taxon>Gigartinales</taxon>
        <taxon>Gigartinaceae</taxon>
        <taxon>Chondrus</taxon>
    </lineage>
</organism>
<dbReference type="Gramene" id="CDF38109">
    <property type="protein sequence ID" value="CDF38109"/>
    <property type="gene ID" value="CHC_T00006294001"/>
</dbReference>
<evidence type="ECO:0000313" key="3">
    <source>
        <dbReference type="Proteomes" id="UP000012073"/>
    </source>
</evidence>
<proteinExistence type="inferred from homology"/>
<dbReference type="OMA" id="LICHAMK"/>
<dbReference type="GeneID" id="17325744"/>
<dbReference type="Gene3D" id="3.30.420.40">
    <property type="match status" value="2"/>
</dbReference>
<dbReference type="OrthoDB" id="2787at2759"/>
<evidence type="ECO:0000256" key="1">
    <source>
        <dbReference type="RuleBase" id="RU000487"/>
    </source>
</evidence>
<comment type="similarity">
    <text evidence="1">Belongs to the actin family.</text>
</comment>
<dbReference type="SUPFAM" id="SSF53067">
    <property type="entry name" value="Actin-like ATPase domain"/>
    <property type="match status" value="1"/>
</dbReference>
<gene>
    <name evidence="2" type="ORF">CHC_T00006294001</name>
</gene>
<dbReference type="InterPro" id="IPR043129">
    <property type="entry name" value="ATPase_NBD"/>
</dbReference>
<keyword evidence="3" id="KW-1185">Reference proteome</keyword>
<dbReference type="PhylomeDB" id="R7QJ43"/>
<dbReference type="InterPro" id="IPR004000">
    <property type="entry name" value="Actin"/>
</dbReference>
<accession>R7QJ43</accession>
<dbReference type="Proteomes" id="UP000012073">
    <property type="component" value="Unassembled WGS sequence"/>
</dbReference>
<dbReference type="RefSeq" id="XP_005717978.1">
    <property type="nucleotide sequence ID" value="XM_005717921.1"/>
</dbReference>
<dbReference type="PANTHER" id="PTHR11937">
    <property type="entry name" value="ACTIN"/>
    <property type="match status" value="1"/>
</dbReference>
<evidence type="ECO:0000313" key="2">
    <source>
        <dbReference type="EMBL" id="CDF38109.1"/>
    </source>
</evidence>
<dbReference type="AlphaFoldDB" id="R7QJ43"/>
<dbReference type="Pfam" id="PF00022">
    <property type="entry name" value="Actin"/>
    <property type="match status" value="1"/>
</dbReference>
<reference evidence="3" key="1">
    <citation type="journal article" date="2013" name="Proc. Natl. Acad. Sci. U.S.A.">
        <title>Genome structure and metabolic features in the red seaweed Chondrus crispus shed light on evolution of the Archaeplastida.</title>
        <authorList>
            <person name="Collen J."/>
            <person name="Porcel B."/>
            <person name="Carre W."/>
            <person name="Ball S.G."/>
            <person name="Chaparro C."/>
            <person name="Tonon T."/>
            <person name="Barbeyron T."/>
            <person name="Michel G."/>
            <person name="Noel B."/>
            <person name="Valentin K."/>
            <person name="Elias M."/>
            <person name="Artiguenave F."/>
            <person name="Arun A."/>
            <person name="Aury J.M."/>
            <person name="Barbosa-Neto J.F."/>
            <person name="Bothwell J.H."/>
            <person name="Bouget F.Y."/>
            <person name="Brillet L."/>
            <person name="Cabello-Hurtado F."/>
            <person name="Capella-Gutierrez S."/>
            <person name="Charrier B."/>
            <person name="Cladiere L."/>
            <person name="Cock J.M."/>
            <person name="Coelho S.M."/>
            <person name="Colleoni C."/>
            <person name="Czjzek M."/>
            <person name="Da Silva C."/>
            <person name="Delage L."/>
            <person name="Denoeud F."/>
            <person name="Deschamps P."/>
            <person name="Dittami S.M."/>
            <person name="Gabaldon T."/>
            <person name="Gachon C.M."/>
            <person name="Groisillier A."/>
            <person name="Herve C."/>
            <person name="Jabbari K."/>
            <person name="Katinka M."/>
            <person name="Kloareg B."/>
            <person name="Kowalczyk N."/>
            <person name="Labadie K."/>
            <person name="Leblanc C."/>
            <person name="Lopez P.J."/>
            <person name="McLachlan D.H."/>
            <person name="Meslet-Cladiere L."/>
            <person name="Moustafa A."/>
            <person name="Nehr Z."/>
            <person name="Nyvall Collen P."/>
            <person name="Panaud O."/>
            <person name="Partensky F."/>
            <person name="Poulain J."/>
            <person name="Rensing S.A."/>
            <person name="Rousvoal S."/>
            <person name="Samson G."/>
            <person name="Symeonidi A."/>
            <person name="Weissenbach J."/>
            <person name="Zambounis A."/>
            <person name="Wincker P."/>
            <person name="Boyen C."/>
        </authorList>
    </citation>
    <scope>NUCLEOTIDE SEQUENCE [LARGE SCALE GENOMIC DNA]</scope>
    <source>
        <strain evidence="3">cv. Stackhouse</strain>
    </source>
</reference>
<dbReference type="EMBL" id="HG001898">
    <property type="protein sequence ID" value="CDF38109.1"/>
    <property type="molecule type" value="Genomic_DNA"/>
</dbReference>
<name>R7QJ43_CHOCR</name>
<protein>
    <recommendedName>
        <fullName evidence="4">Actin-related protein 8</fullName>
    </recommendedName>
</protein>